<feature type="transmembrane region" description="Helical" evidence="1">
    <location>
        <begin position="214"/>
        <end position="232"/>
    </location>
</feature>
<evidence type="ECO:0000313" key="3">
    <source>
        <dbReference type="EMBL" id="KKS30674.1"/>
    </source>
</evidence>
<dbReference type="EMBL" id="LCCN01000033">
    <property type="protein sequence ID" value="KKS30674.1"/>
    <property type="molecule type" value="Genomic_DNA"/>
</dbReference>
<reference evidence="3 4" key="1">
    <citation type="journal article" date="2015" name="Nature">
        <title>rRNA introns, odd ribosomes, and small enigmatic genomes across a large radiation of phyla.</title>
        <authorList>
            <person name="Brown C.T."/>
            <person name="Hug L.A."/>
            <person name="Thomas B.C."/>
            <person name="Sharon I."/>
            <person name="Castelle C.J."/>
            <person name="Singh A."/>
            <person name="Wilkins M.J."/>
            <person name="Williams K.H."/>
            <person name="Banfield J.F."/>
        </authorList>
    </citation>
    <scope>NUCLEOTIDE SEQUENCE [LARGE SCALE GENOMIC DNA]</scope>
</reference>
<feature type="transmembrane region" description="Helical" evidence="1">
    <location>
        <begin position="259"/>
        <end position="277"/>
    </location>
</feature>
<dbReference type="STRING" id="1618356.UU93_C0033G0003"/>
<feature type="transmembrane region" description="Helical" evidence="1">
    <location>
        <begin position="139"/>
        <end position="157"/>
    </location>
</feature>
<accession>A0A0G0Y1I7</accession>
<dbReference type="PATRIC" id="fig|1618356.3.peg.796"/>
<evidence type="ECO:0000259" key="2">
    <source>
        <dbReference type="Pfam" id="PF07786"/>
    </source>
</evidence>
<feature type="transmembrane region" description="Helical" evidence="1">
    <location>
        <begin position="97"/>
        <end position="118"/>
    </location>
</feature>
<organism evidence="3 4">
    <name type="scientific">Candidatus Amesbacteria bacterium GW2011_GWA2_42_12</name>
    <dbReference type="NCBI Taxonomy" id="1618356"/>
    <lineage>
        <taxon>Bacteria</taxon>
        <taxon>Candidatus Amesiibacteriota</taxon>
    </lineage>
</organism>
<feature type="transmembrane region" description="Helical" evidence="1">
    <location>
        <begin position="163"/>
        <end position="179"/>
    </location>
</feature>
<feature type="domain" description="Heparan-alpha-glucosaminide N-acetyltransferase catalytic" evidence="2">
    <location>
        <begin position="66"/>
        <end position="267"/>
    </location>
</feature>
<feature type="transmembrane region" description="Helical" evidence="1">
    <location>
        <begin position="184"/>
        <end position="202"/>
    </location>
</feature>
<sequence length="278" mass="31803">MSSCVRIWTAIIFLSKGIFSLRPFRRTARPQSGYSRIQIKNQPMSENSRRGIDIIHNQNQTLGFLRVDVLRGLAVIGMVVYHFYFDLGLTTSILFTYLARTTATIFLLLVGLSFSFSYNRHRKNQLLFYRHIIFRATKIFLAASAVTLATYFVSPALTVRFGVLHLISFSLLLLLPFILTHNRVIPVLISIMFLLIGFANGLDLADYPTFDFYPILPWFGFILLGYSLAPYYQRFRTTIIPTSPPLATKPLSFLGRHSLLIYLAHQPILLLIIFPLTT</sequence>
<dbReference type="AlphaFoldDB" id="A0A0G0Y1I7"/>
<gene>
    <name evidence="3" type="ORF">UU93_C0033G0003</name>
</gene>
<dbReference type="InterPro" id="IPR012429">
    <property type="entry name" value="HGSNAT_cat"/>
</dbReference>
<evidence type="ECO:0000256" key="1">
    <source>
        <dbReference type="SAM" id="Phobius"/>
    </source>
</evidence>
<comment type="caution">
    <text evidence="3">The sequence shown here is derived from an EMBL/GenBank/DDBJ whole genome shotgun (WGS) entry which is preliminary data.</text>
</comment>
<keyword evidence="1" id="KW-1133">Transmembrane helix</keyword>
<proteinExistence type="predicted"/>
<evidence type="ECO:0000313" key="4">
    <source>
        <dbReference type="Proteomes" id="UP000034160"/>
    </source>
</evidence>
<protein>
    <recommendedName>
        <fullName evidence="2">Heparan-alpha-glucosaminide N-acetyltransferase catalytic domain-containing protein</fullName>
    </recommendedName>
</protein>
<dbReference type="Proteomes" id="UP000034160">
    <property type="component" value="Unassembled WGS sequence"/>
</dbReference>
<feature type="transmembrane region" description="Helical" evidence="1">
    <location>
        <begin position="69"/>
        <end position="85"/>
    </location>
</feature>
<dbReference type="Pfam" id="PF07786">
    <property type="entry name" value="HGSNAT_cat"/>
    <property type="match status" value="1"/>
</dbReference>
<keyword evidence="1" id="KW-0812">Transmembrane</keyword>
<name>A0A0G0Y1I7_9BACT</name>
<keyword evidence="1" id="KW-0472">Membrane</keyword>